<dbReference type="SUPFAM" id="SSF57667">
    <property type="entry name" value="beta-beta-alpha zinc fingers"/>
    <property type="match status" value="1"/>
</dbReference>
<dbReference type="Pfam" id="PF00172">
    <property type="entry name" value="Zn_clus"/>
    <property type="match status" value="1"/>
</dbReference>
<dbReference type="PROSITE" id="PS00028">
    <property type="entry name" value="ZINC_FINGER_C2H2_1"/>
    <property type="match status" value="1"/>
</dbReference>
<dbReference type="Proteomes" id="UP001362999">
    <property type="component" value="Unassembled WGS sequence"/>
</dbReference>
<sequence>MSDLLAGQRAHKGNVPTLPQSFSCPRCSARFTRSTHLTRHMKNHSSERQYKCQTCPAQFTRSDLLARHRRNCEDPTRPMRMRSCILCTQSKVKCDRNDPCSRCKAKGIDCAFGTPPRTMVSSVDHSLSSDSASSSSTPSAMSSDTSSVAVNANEVAFPPLQSLSRGLTDIIPSTLPSTVHGSSAADLPLVNSHLSPVYGNDAFESLFNDVFSNSESPPSLDDMLPAFPPLEELPMLQIGAQDEPWFHELLIYPQNSIPPAKTDQRSLLNDFFSRELKAADPKHYLYLFFNTFVAQMWVSHKPPYLLKAMKACGAIFVRTRKASNYITESLAAAREGLAQAFSNTSTDTSEQLYLVIAVVLLQTIGLWHQKADERAMSSLYHAMLVTMIRRSQLISKCSAWSPSKEGDIQTIWREGKIFFFEKLLALKPCTRALLLSYLHDCCQPIYFGLPPSYFPGEVTLCMPCEDALWKAGSAQDWFSILQIPLQDSSEHRLTGLDMSTSLASMNDAHFVPTPHLSRFCHFILIHAILRDLFTACSEPLNRSSDSPHMLSMQYALHNWLHSWTLCTSRTRLTGELSFFDDVVPFYWLGQVAILAYQEGLPPFNVSDGDKGEVRFKMVKRWLRHIRAFLNEGSESTLFWDELMKIRLQNWQLEYDADGGLDDQDGLLGPIADRRRGSVLDLRRSLLLRSRATNLAVLALAALAFFSLLLNLHLYFPSGSDSSSWNLPWNVLASLPDLHNEDLNHLIVVPGHAIWKGISPASRLQLEDWAFQSFQPHDTMPSRFEVFFQHISTAAELALADERSLVVFSGGQTQRESTTTEGESYLRLALIAGLFHSHSETFSRATSEGFAMDSFQNLLFSIARFHEYTGVYPEKITVVGYEMKRARFEQLHRLAIRWPRSRFTYIGIDVDGDNSEARKGEHENGYLPYLSDSYGCHGYLREKRKQRNYNRRFPPYDLSCPELRQLLQWCPAHAQQQFAGTLPWSSN</sequence>
<dbReference type="GO" id="GO:0000981">
    <property type="term" value="F:DNA-binding transcription factor activity, RNA polymerase II-specific"/>
    <property type="evidence" value="ECO:0007669"/>
    <property type="project" value="InterPro"/>
</dbReference>
<dbReference type="Gene3D" id="3.30.160.60">
    <property type="entry name" value="Classic Zinc Finger"/>
    <property type="match status" value="2"/>
</dbReference>
<dbReference type="InterPro" id="IPR013087">
    <property type="entry name" value="Znf_C2H2_type"/>
</dbReference>
<organism evidence="7 8">
    <name type="scientific">Favolaschia claudopus</name>
    <dbReference type="NCBI Taxonomy" id="2862362"/>
    <lineage>
        <taxon>Eukaryota</taxon>
        <taxon>Fungi</taxon>
        <taxon>Dikarya</taxon>
        <taxon>Basidiomycota</taxon>
        <taxon>Agaricomycotina</taxon>
        <taxon>Agaricomycetes</taxon>
        <taxon>Agaricomycetidae</taxon>
        <taxon>Agaricales</taxon>
        <taxon>Marasmiineae</taxon>
        <taxon>Mycenaceae</taxon>
        <taxon>Favolaschia</taxon>
    </lineage>
</organism>
<dbReference type="GO" id="GO:0003677">
    <property type="term" value="F:DNA binding"/>
    <property type="evidence" value="ECO:0007669"/>
    <property type="project" value="InterPro"/>
</dbReference>
<dbReference type="PROSITE" id="PS50048">
    <property type="entry name" value="ZN2_CY6_FUNGAL_2"/>
    <property type="match status" value="1"/>
</dbReference>
<dbReference type="GO" id="GO:0006351">
    <property type="term" value="P:DNA-templated transcription"/>
    <property type="evidence" value="ECO:0007669"/>
    <property type="project" value="InterPro"/>
</dbReference>
<name>A0AAW0DZM2_9AGAR</name>
<dbReference type="InterPro" id="IPR001138">
    <property type="entry name" value="Zn2Cys6_DnaBD"/>
</dbReference>
<dbReference type="EMBL" id="JAWWNJ010000004">
    <property type="protein sequence ID" value="KAK7057446.1"/>
    <property type="molecule type" value="Genomic_DNA"/>
</dbReference>
<reference evidence="7 8" key="1">
    <citation type="journal article" date="2024" name="J Genomics">
        <title>Draft genome sequencing and assembly of Favolaschia claudopus CIRM-BRFM 2984 isolated from oak limbs.</title>
        <authorList>
            <person name="Navarro D."/>
            <person name="Drula E."/>
            <person name="Chaduli D."/>
            <person name="Cazenave R."/>
            <person name="Ahrendt S."/>
            <person name="Wang J."/>
            <person name="Lipzen A."/>
            <person name="Daum C."/>
            <person name="Barry K."/>
            <person name="Grigoriev I.V."/>
            <person name="Favel A."/>
            <person name="Rosso M.N."/>
            <person name="Martin F."/>
        </authorList>
    </citation>
    <scope>NUCLEOTIDE SEQUENCE [LARGE SCALE GENOMIC DNA]</scope>
    <source>
        <strain evidence="7 8">CIRM-BRFM 2984</strain>
    </source>
</reference>
<accession>A0AAW0DZM2</accession>
<dbReference type="GO" id="GO:0005737">
    <property type="term" value="C:cytoplasm"/>
    <property type="evidence" value="ECO:0007669"/>
    <property type="project" value="TreeGrafter"/>
</dbReference>
<evidence type="ECO:0000259" key="6">
    <source>
        <dbReference type="PROSITE" id="PS50157"/>
    </source>
</evidence>
<feature type="domain" description="C2H2-type" evidence="6">
    <location>
        <begin position="50"/>
        <end position="78"/>
    </location>
</feature>
<keyword evidence="3" id="KW-0862">Zinc</keyword>
<dbReference type="Pfam" id="PF04082">
    <property type="entry name" value="Fungal_trans"/>
    <property type="match status" value="1"/>
</dbReference>
<dbReference type="InterPro" id="IPR036236">
    <property type="entry name" value="Znf_C2H2_sf"/>
</dbReference>
<dbReference type="PANTHER" id="PTHR28110">
    <property type="entry name" value="TRANSMEMBRANE PROTEIN"/>
    <property type="match status" value="1"/>
</dbReference>
<dbReference type="InterPro" id="IPR007219">
    <property type="entry name" value="XnlR_reg_dom"/>
</dbReference>
<evidence type="ECO:0000256" key="4">
    <source>
        <dbReference type="SAM" id="MobiDB-lite"/>
    </source>
</evidence>
<keyword evidence="3" id="KW-0863">Zinc-finger</keyword>
<dbReference type="Pfam" id="PF00096">
    <property type="entry name" value="zf-C2H2"/>
    <property type="match status" value="2"/>
</dbReference>
<dbReference type="GO" id="GO:0008270">
    <property type="term" value="F:zinc ion binding"/>
    <property type="evidence" value="ECO:0007669"/>
    <property type="project" value="UniProtKB-KW"/>
</dbReference>
<evidence type="ECO:0000259" key="5">
    <source>
        <dbReference type="PROSITE" id="PS50048"/>
    </source>
</evidence>
<proteinExistence type="predicted"/>
<feature type="region of interest" description="Disordered" evidence="4">
    <location>
        <begin position="121"/>
        <end position="145"/>
    </location>
</feature>
<feature type="domain" description="C2H2-type" evidence="6">
    <location>
        <begin position="22"/>
        <end position="49"/>
    </location>
</feature>
<feature type="domain" description="Zn(2)-C6 fungal-type" evidence="5">
    <location>
        <begin position="83"/>
        <end position="112"/>
    </location>
</feature>
<evidence type="ECO:0000256" key="1">
    <source>
        <dbReference type="ARBA" id="ARBA00022723"/>
    </source>
</evidence>
<dbReference type="AlphaFoldDB" id="A0AAW0DZM2"/>
<gene>
    <name evidence="7" type="ORF">R3P38DRAFT_3303938</name>
</gene>
<dbReference type="InterPro" id="IPR055323">
    <property type="entry name" value="C57A10.07/YOR238W"/>
</dbReference>
<evidence type="ECO:0000313" key="7">
    <source>
        <dbReference type="EMBL" id="KAK7057446.1"/>
    </source>
</evidence>
<dbReference type="InterPro" id="IPR036864">
    <property type="entry name" value="Zn2-C6_fun-type_DNA-bd_sf"/>
</dbReference>
<dbReference type="SMART" id="SM00066">
    <property type="entry name" value="GAL4"/>
    <property type="match status" value="1"/>
</dbReference>
<dbReference type="CDD" id="cd00067">
    <property type="entry name" value="GAL4"/>
    <property type="match status" value="1"/>
</dbReference>
<comment type="caution">
    <text evidence="7">The sequence shown here is derived from an EMBL/GenBank/DDBJ whole genome shotgun (WGS) entry which is preliminary data.</text>
</comment>
<evidence type="ECO:0000256" key="3">
    <source>
        <dbReference type="PROSITE-ProRule" id="PRU00042"/>
    </source>
</evidence>
<dbReference type="Gene3D" id="4.10.240.10">
    <property type="entry name" value="Zn(2)-C6 fungal-type DNA-binding domain"/>
    <property type="match status" value="1"/>
</dbReference>
<keyword evidence="8" id="KW-1185">Reference proteome</keyword>
<dbReference type="PANTHER" id="PTHR28110:SF1">
    <property type="entry name" value="TRANSMEMBRANE PROTEIN"/>
    <property type="match status" value="1"/>
</dbReference>
<evidence type="ECO:0000313" key="8">
    <source>
        <dbReference type="Proteomes" id="UP001362999"/>
    </source>
</evidence>
<evidence type="ECO:0000256" key="2">
    <source>
        <dbReference type="ARBA" id="ARBA00023242"/>
    </source>
</evidence>
<keyword evidence="1" id="KW-0479">Metal-binding</keyword>
<protein>
    <submittedName>
        <fullName evidence="7">C6 transcription factor</fullName>
    </submittedName>
</protein>
<dbReference type="SMART" id="SM00355">
    <property type="entry name" value="ZnF_C2H2"/>
    <property type="match status" value="2"/>
</dbReference>
<dbReference type="SUPFAM" id="SSF57701">
    <property type="entry name" value="Zn2/Cys6 DNA-binding domain"/>
    <property type="match status" value="1"/>
</dbReference>
<dbReference type="PROSITE" id="PS00463">
    <property type="entry name" value="ZN2_CY6_FUNGAL_1"/>
    <property type="match status" value="1"/>
</dbReference>
<dbReference type="PROSITE" id="PS50157">
    <property type="entry name" value="ZINC_FINGER_C2H2_2"/>
    <property type="match status" value="2"/>
</dbReference>
<keyword evidence="2" id="KW-0539">Nucleus</keyword>